<evidence type="ECO:0000256" key="1">
    <source>
        <dbReference type="SAM" id="MobiDB-lite"/>
    </source>
</evidence>
<gene>
    <name evidence="2" type="ORF">FHR96_004043</name>
</gene>
<protein>
    <submittedName>
        <fullName evidence="2">Uncharacterized protein</fullName>
    </submittedName>
</protein>
<proteinExistence type="predicted"/>
<comment type="caution">
    <text evidence="2">The sequence shown here is derived from an EMBL/GenBank/DDBJ whole genome shotgun (WGS) entry which is preliminary data.</text>
</comment>
<dbReference type="AlphaFoldDB" id="A0A7W5C1N1"/>
<dbReference type="EMBL" id="JACHXM010000035">
    <property type="protein sequence ID" value="MBB3143129.1"/>
    <property type="molecule type" value="Genomic_DNA"/>
</dbReference>
<organism evidence="2 3">
    <name type="scientific">Halomonas organivorans</name>
    <dbReference type="NCBI Taxonomy" id="257772"/>
    <lineage>
        <taxon>Bacteria</taxon>
        <taxon>Pseudomonadati</taxon>
        <taxon>Pseudomonadota</taxon>
        <taxon>Gammaproteobacteria</taxon>
        <taxon>Oceanospirillales</taxon>
        <taxon>Halomonadaceae</taxon>
        <taxon>Halomonas</taxon>
    </lineage>
</organism>
<accession>A0A7W5C1N1</accession>
<evidence type="ECO:0000313" key="3">
    <source>
        <dbReference type="Proteomes" id="UP000525987"/>
    </source>
</evidence>
<feature type="region of interest" description="Disordered" evidence="1">
    <location>
        <begin position="1"/>
        <end position="47"/>
    </location>
</feature>
<name>A0A7W5C1N1_9GAMM</name>
<keyword evidence="3" id="KW-1185">Reference proteome</keyword>
<reference evidence="2 3" key="1">
    <citation type="submission" date="2020-08" db="EMBL/GenBank/DDBJ databases">
        <title>Genomic Encyclopedia of Type Strains, Phase III (KMG-III): the genomes of soil and plant-associated and newly described type strains.</title>
        <authorList>
            <person name="Whitman W."/>
        </authorList>
    </citation>
    <scope>NUCLEOTIDE SEQUENCE [LARGE SCALE GENOMIC DNA]</scope>
    <source>
        <strain evidence="2 3">CECT 5995</strain>
    </source>
</reference>
<sequence length="47" mass="5294">MVDNKKGYDQRGYAPIKKGYQPQKEPATNGHKPEKSELAPKSPPKKK</sequence>
<dbReference type="Proteomes" id="UP000525987">
    <property type="component" value="Unassembled WGS sequence"/>
</dbReference>
<evidence type="ECO:0000313" key="2">
    <source>
        <dbReference type="EMBL" id="MBB3143129.1"/>
    </source>
</evidence>
<dbReference type="RefSeq" id="WP_183389476.1">
    <property type="nucleotide sequence ID" value="NZ_JACHXM010000035.1"/>
</dbReference>